<evidence type="ECO:0000313" key="9">
    <source>
        <dbReference type="EMBL" id="KAF7296243.1"/>
    </source>
</evidence>
<feature type="compositionally biased region" description="Low complexity" evidence="7">
    <location>
        <begin position="423"/>
        <end position="437"/>
    </location>
</feature>
<keyword evidence="5" id="KW-0539">Nucleus</keyword>
<protein>
    <submittedName>
        <fullName evidence="9">Zinc finger/binuclear cluster transcriptional regulator</fullName>
    </submittedName>
</protein>
<dbReference type="Proteomes" id="UP000613580">
    <property type="component" value="Unassembled WGS sequence"/>
</dbReference>
<accession>A0A8H6SC75</accession>
<feature type="region of interest" description="Disordered" evidence="7">
    <location>
        <begin position="196"/>
        <end position="260"/>
    </location>
</feature>
<organism evidence="9 10">
    <name type="scientific">Mycena chlorophos</name>
    <name type="common">Agaric fungus</name>
    <name type="synonym">Agaricus chlorophos</name>
    <dbReference type="NCBI Taxonomy" id="658473"/>
    <lineage>
        <taxon>Eukaryota</taxon>
        <taxon>Fungi</taxon>
        <taxon>Dikarya</taxon>
        <taxon>Basidiomycota</taxon>
        <taxon>Agaricomycotina</taxon>
        <taxon>Agaricomycetes</taxon>
        <taxon>Agaricomycetidae</taxon>
        <taxon>Agaricales</taxon>
        <taxon>Marasmiineae</taxon>
        <taxon>Mycenaceae</taxon>
        <taxon>Mycena</taxon>
    </lineage>
</organism>
<dbReference type="GO" id="GO:0000981">
    <property type="term" value="F:DNA-binding transcription factor activity, RNA polymerase II-specific"/>
    <property type="evidence" value="ECO:0007669"/>
    <property type="project" value="InterPro"/>
</dbReference>
<gene>
    <name evidence="9" type="ORF">HMN09_01093400</name>
</gene>
<dbReference type="InterPro" id="IPR013087">
    <property type="entry name" value="Znf_C2H2_type"/>
</dbReference>
<feature type="compositionally biased region" description="Basic and acidic residues" evidence="7">
    <location>
        <begin position="301"/>
        <end position="311"/>
    </location>
</feature>
<name>A0A8H6SC75_MYCCL</name>
<dbReference type="PANTHER" id="PTHR47660">
    <property type="entry name" value="TRANSCRIPTION FACTOR WITH C2H2 AND ZN(2)-CYS(6) DNA BINDING DOMAIN (EUROFUNG)-RELATED-RELATED"/>
    <property type="match status" value="1"/>
</dbReference>
<feature type="region of interest" description="Disordered" evidence="7">
    <location>
        <begin position="530"/>
        <end position="659"/>
    </location>
</feature>
<dbReference type="OrthoDB" id="6365676at2759"/>
<dbReference type="Gene3D" id="4.10.240.10">
    <property type="entry name" value="Zn(2)-C6 fungal-type DNA-binding domain"/>
    <property type="match status" value="1"/>
</dbReference>
<dbReference type="SUPFAM" id="SSF57667">
    <property type="entry name" value="beta-beta-alpha zinc fingers"/>
    <property type="match status" value="1"/>
</dbReference>
<evidence type="ECO:0000256" key="1">
    <source>
        <dbReference type="ARBA" id="ARBA00022723"/>
    </source>
</evidence>
<dbReference type="PROSITE" id="PS00028">
    <property type="entry name" value="ZINC_FINGER_C2H2_1"/>
    <property type="match status" value="1"/>
</dbReference>
<evidence type="ECO:0000256" key="2">
    <source>
        <dbReference type="ARBA" id="ARBA00022833"/>
    </source>
</evidence>
<reference evidence="9" key="1">
    <citation type="submission" date="2020-05" db="EMBL/GenBank/DDBJ databases">
        <title>Mycena genomes resolve the evolution of fungal bioluminescence.</title>
        <authorList>
            <person name="Tsai I.J."/>
        </authorList>
    </citation>
    <scope>NUCLEOTIDE SEQUENCE</scope>
    <source>
        <strain evidence="9">110903Hualien_Pintung</strain>
    </source>
</reference>
<feature type="region of interest" description="Disordered" evidence="7">
    <location>
        <begin position="300"/>
        <end position="383"/>
    </location>
</feature>
<dbReference type="InterPro" id="IPR036236">
    <property type="entry name" value="Znf_C2H2_sf"/>
</dbReference>
<evidence type="ECO:0000256" key="7">
    <source>
        <dbReference type="SAM" id="MobiDB-lite"/>
    </source>
</evidence>
<keyword evidence="10" id="KW-1185">Reference proteome</keyword>
<dbReference type="CDD" id="cd00067">
    <property type="entry name" value="GAL4"/>
    <property type="match status" value="1"/>
</dbReference>
<evidence type="ECO:0000256" key="6">
    <source>
        <dbReference type="PROSITE-ProRule" id="PRU00042"/>
    </source>
</evidence>
<dbReference type="GO" id="GO:0008270">
    <property type="term" value="F:zinc ion binding"/>
    <property type="evidence" value="ECO:0007669"/>
    <property type="project" value="UniProtKB-KW"/>
</dbReference>
<evidence type="ECO:0000259" key="8">
    <source>
        <dbReference type="PROSITE" id="PS50157"/>
    </source>
</evidence>
<feature type="compositionally biased region" description="Basic and acidic residues" evidence="7">
    <location>
        <begin position="362"/>
        <end position="383"/>
    </location>
</feature>
<evidence type="ECO:0000256" key="3">
    <source>
        <dbReference type="ARBA" id="ARBA00023015"/>
    </source>
</evidence>
<dbReference type="InterPro" id="IPR001138">
    <property type="entry name" value="Zn2Cys6_DnaBD"/>
</dbReference>
<feature type="compositionally biased region" description="Basic and acidic residues" evidence="7">
    <location>
        <begin position="530"/>
        <end position="542"/>
    </location>
</feature>
<dbReference type="PROSITE" id="PS50157">
    <property type="entry name" value="ZINC_FINGER_C2H2_2"/>
    <property type="match status" value="1"/>
</dbReference>
<feature type="compositionally biased region" description="Low complexity" evidence="7">
    <location>
        <begin position="198"/>
        <end position="207"/>
    </location>
</feature>
<dbReference type="PANTHER" id="PTHR47660:SF2">
    <property type="entry name" value="TRANSCRIPTION FACTOR WITH C2H2 AND ZN(2)-CYS(6) DNA BINDING DOMAIN (EUROFUNG)"/>
    <property type="match status" value="1"/>
</dbReference>
<dbReference type="EMBL" id="JACAZE010000017">
    <property type="protein sequence ID" value="KAF7296243.1"/>
    <property type="molecule type" value="Genomic_DNA"/>
</dbReference>
<evidence type="ECO:0000256" key="5">
    <source>
        <dbReference type="ARBA" id="ARBA00023242"/>
    </source>
</evidence>
<proteinExistence type="predicted"/>
<evidence type="ECO:0000313" key="10">
    <source>
        <dbReference type="Proteomes" id="UP000613580"/>
    </source>
</evidence>
<keyword evidence="6" id="KW-0863">Zinc-finger</keyword>
<evidence type="ECO:0000256" key="4">
    <source>
        <dbReference type="ARBA" id="ARBA00023163"/>
    </source>
</evidence>
<feature type="domain" description="C2H2-type" evidence="8">
    <location>
        <begin position="10"/>
        <end position="38"/>
    </location>
</feature>
<keyword evidence="1" id="KW-0479">Metal-binding</keyword>
<sequence>MRSHTGDRPYKCSYCGDQFARSDLLARHINKCHGGPSKSAGGASGRRKAASSRATTSKQACDQCVEAGQTCDGSSPCAKCINRKAPCTFVKFHRQTAPAGPGHAGSLSASLPTMSTLAGYGAPAFGYAQSPYAQSPPVGATASFAFSPPMPASAPPYPIPQDSREGFSQFAYGPGPSHFAPYRDTYEYDGYDYDGSSDHSGSVSTGSRPASSAGMSDYDSYHLASPIHSQHPGLDMHHPHPHPHSRPSTRDGPAAFSNTFGHMSIDDQNVLAGFAGDAVAGGVPFFGAGGSVAPHRQTHLQAHDHDHDHLPHPNPLQHPLMPLPPGMQYHHQHDVDVGDGPGYADYGPPPPGSSSASSTSSHGHEHPHEHEQEHHLMQRESETRELKEFWKAYMRTTPMTASTSPNANANANASEPLGLKTPSASASNAAAARAQAAGGMLGGPTPRGPRAGGGHHGHMHRMSSLPSVRTPPAESENGLAPMGMGMVHVPGPHVAAVDHHSQNGPAREHGTDDLRRYEAAVLARKAPELVLRKPAKKEKERGPTASSSSLAGVFGHGHEDPVGHVHGHVQRPSTKRLPSQALEPVGAKRRRDSQQQQHQHGVVLGQTANQGDDAQAVGGESSERRQHGNGNGRGRGNGHGHGRRLSAPASPTALGFVIS</sequence>
<feature type="compositionally biased region" description="Pro residues" evidence="7">
    <location>
        <begin position="312"/>
        <end position="325"/>
    </location>
</feature>
<keyword evidence="3" id="KW-0805">Transcription regulation</keyword>
<keyword evidence="4" id="KW-0804">Transcription</keyword>
<comment type="caution">
    <text evidence="9">The sequence shown here is derived from an EMBL/GenBank/DDBJ whole genome shotgun (WGS) entry which is preliminary data.</text>
</comment>
<feature type="region of interest" description="Disordered" evidence="7">
    <location>
        <begin position="399"/>
        <end position="475"/>
    </location>
</feature>
<dbReference type="Gene3D" id="3.30.160.60">
    <property type="entry name" value="Classic Zinc Finger"/>
    <property type="match status" value="1"/>
</dbReference>
<dbReference type="InterPro" id="IPR036864">
    <property type="entry name" value="Zn2-C6_fun-type_DNA-bd_sf"/>
</dbReference>
<dbReference type="AlphaFoldDB" id="A0A8H6SC75"/>
<dbReference type="SUPFAM" id="SSF57701">
    <property type="entry name" value="Zn2/Cys6 DNA-binding domain"/>
    <property type="match status" value="1"/>
</dbReference>
<keyword evidence="2" id="KW-0862">Zinc</keyword>
<feature type="compositionally biased region" description="Low complexity" evidence="7">
    <location>
        <begin position="594"/>
        <end position="606"/>
    </location>
</feature>